<comment type="caution">
    <text evidence="1">The sequence shown here is derived from an EMBL/GenBank/DDBJ whole genome shotgun (WGS) entry which is preliminary data.</text>
</comment>
<reference evidence="1 2" key="2">
    <citation type="journal article" date="2022" name="Mol. Ecol. Resour.">
        <title>The genomes of chicory, endive, great burdock and yacon provide insights into Asteraceae paleo-polyploidization history and plant inulin production.</title>
        <authorList>
            <person name="Fan W."/>
            <person name="Wang S."/>
            <person name="Wang H."/>
            <person name="Wang A."/>
            <person name="Jiang F."/>
            <person name="Liu H."/>
            <person name="Zhao H."/>
            <person name="Xu D."/>
            <person name="Zhang Y."/>
        </authorList>
    </citation>
    <scope>NUCLEOTIDE SEQUENCE [LARGE SCALE GENOMIC DNA]</scope>
    <source>
        <strain evidence="2">cv. Niubang</strain>
    </source>
</reference>
<evidence type="ECO:0000313" key="2">
    <source>
        <dbReference type="Proteomes" id="UP001055879"/>
    </source>
</evidence>
<reference evidence="2" key="1">
    <citation type="journal article" date="2022" name="Mol. Ecol. Resour.">
        <title>The genomes of chicory, endive, great burdock and yacon provide insights into Asteraceae palaeo-polyploidization history and plant inulin production.</title>
        <authorList>
            <person name="Fan W."/>
            <person name="Wang S."/>
            <person name="Wang H."/>
            <person name="Wang A."/>
            <person name="Jiang F."/>
            <person name="Liu H."/>
            <person name="Zhao H."/>
            <person name="Xu D."/>
            <person name="Zhang Y."/>
        </authorList>
    </citation>
    <scope>NUCLEOTIDE SEQUENCE [LARGE SCALE GENOMIC DNA]</scope>
    <source>
        <strain evidence="2">cv. Niubang</strain>
    </source>
</reference>
<sequence>MTSPSERPLCSFFPTISFSPVNLYKREVVDSFDMPRKYLVSINKTACHHCIDSTLPPLTHPLFCLGFHSIYSSISLLPISFQFINP</sequence>
<evidence type="ECO:0000313" key="1">
    <source>
        <dbReference type="EMBL" id="KAI3728659.1"/>
    </source>
</evidence>
<keyword evidence="2" id="KW-1185">Reference proteome</keyword>
<gene>
    <name evidence="1" type="ORF">L6452_17298</name>
</gene>
<protein>
    <submittedName>
        <fullName evidence="1">Uncharacterized protein</fullName>
    </submittedName>
</protein>
<dbReference type="Proteomes" id="UP001055879">
    <property type="component" value="Linkage Group LG05"/>
</dbReference>
<dbReference type="EMBL" id="CM042051">
    <property type="protein sequence ID" value="KAI3728659.1"/>
    <property type="molecule type" value="Genomic_DNA"/>
</dbReference>
<organism evidence="1 2">
    <name type="scientific">Arctium lappa</name>
    <name type="common">Greater burdock</name>
    <name type="synonym">Lappa major</name>
    <dbReference type="NCBI Taxonomy" id="4217"/>
    <lineage>
        <taxon>Eukaryota</taxon>
        <taxon>Viridiplantae</taxon>
        <taxon>Streptophyta</taxon>
        <taxon>Embryophyta</taxon>
        <taxon>Tracheophyta</taxon>
        <taxon>Spermatophyta</taxon>
        <taxon>Magnoliopsida</taxon>
        <taxon>eudicotyledons</taxon>
        <taxon>Gunneridae</taxon>
        <taxon>Pentapetalae</taxon>
        <taxon>asterids</taxon>
        <taxon>campanulids</taxon>
        <taxon>Asterales</taxon>
        <taxon>Asteraceae</taxon>
        <taxon>Carduoideae</taxon>
        <taxon>Cardueae</taxon>
        <taxon>Arctiinae</taxon>
        <taxon>Arctium</taxon>
    </lineage>
</organism>
<accession>A0ACB9C309</accession>
<name>A0ACB9C309_ARCLA</name>
<proteinExistence type="predicted"/>